<feature type="chain" id="PRO_5034979932" evidence="2">
    <location>
        <begin position="24"/>
        <end position="130"/>
    </location>
</feature>
<name>A0A8H6M6U6_9AGAR</name>
<feature type="region of interest" description="Disordered" evidence="1">
    <location>
        <begin position="18"/>
        <end position="103"/>
    </location>
</feature>
<accession>A0A8H6M6U6</accession>
<evidence type="ECO:0000256" key="1">
    <source>
        <dbReference type="SAM" id="MobiDB-lite"/>
    </source>
</evidence>
<protein>
    <submittedName>
        <fullName evidence="3">Uncharacterized protein</fullName>
    </submittedName>
</protein>
<feature type="signal peptide" evidence="2">
    <location>
        <begin position="1"/>
        <end position="23"/>
    </location>
</feature>
<evidence type="ECO:0000313" key="3">
    <source>
        <dbReference type="EMBL" id="KAF6756995.1"/>
    </source>
</evidence>
<keyword evidence="2" id="KW-0732">Signal</keyword>
<comment type="caution">
    <text evidence="3">The sequence shown here is derived from an EMBL/GenBank/DDBJ whole genome shotgun (WGS) entry which is preliminary data.</text>
</comment>
<dbReference type="AlphaFoldDB" id="A0A8H6M6U6"/>
<organism evidence="3 4">
    <name type="scientific">Ephemerocybe angulata</name>
    <dbReference type="NCBI Taxonomy" id="980116"/>
    <lineage>
        <taxon>Eukaryota</taxon>
        <taxon>Fungi</taxon>
        <taxon>Dikarya</taxon>
        <taxon>Basidiomycota</taxon>
        <taxon>Agaricomycotina</taxon>
        <taxon>Agaricomycetes</taxon>
        <taxon>Agaricomycetidae</taxon>
        <taxon>Agaricales</taxon>
        <taxon>Agaricineae</taxon>
        <taxon>Psathyrellaceae</taxon>
        <taxon>Ephemerocybe</taxon>
    </lineage>
</organism>
<sequence>MHKSFSLVLAAVLLSNKSPPLQPKHPHLTNPHLTNPLGVTALPNSGKGGSNTATVPPTWSTISDPAPIWSTISAPTPPPPGAPSPSPPTSRAPSSTPPPPLFRLGLTSMGHVSRTPCSSCSICSYDAVWC</sequence>
<gene>
    <name evidence="3" type="ORF">DFP72DRAFT_1066363</name>
</gene>
<evidence type="ECO:0000256" key="2">
    <source>
        <dbReference type="SAM" id="SignalP"/>
    </source>
</evidence>
<dbReference type="EMBL" id="JACGCI010000024">
    <property type="protein sequence ID" value="KAF6756995.1"/>
    <property type="molecule type" value="Genomic_DNA"/>
</dbReference>
<feature type="compositionally biased region" description="Polar residues" evidence="1">
    <location>
        <begin position="50"/>
        <end position="63"/>
    </location>
</feature>
<dbReference type="Proteomes" id="UP000521943">
    <property type="component" value="Unassembled WGS sequence"/>
</dbReference>
<keyword evidence="4" id="KW-1185">Reference proteome</keyword>
<proteinExistence type="predicted"/>
<reference evidence="3 4" key="1">
    <citation type="submission" date="2020-07" db="EMBL/GenBank/DDBJ databases">
        <title>Comparative genomics of pyrophilous fungi reveals a link between fire events and developmental genes.</title>
        <authorList>
            <consortium name="DOE Joint Genome Institute"/>
            <person name="Steindorff A.S."/>
            <person name="Carver A."/>
            <person name="Calhoun S."/>
            <person name="Stillman K."/>
            <person name="Liu H."/>
            <person name="Lipzen A."/>
            <person name="Pangilinan J."/>
            <person name="Labutti K."/>
            <person name="Bruns T.D."/>
            <person name="Grigoriev I.V."/>
        </authorList>
    </citation>
    <scope>NUCLEOTIDE SEQUENCE [LARGE SCALE GENOMIC DNA]</scope>
    <source>
        <strain evidence="3 4">CBS 144469</strain>
    </source>
</reference>
<evidence type="ECO:0000313" key="4">
    <source>
        <dbReference type="Proteomes" id="UP000521943"/>
    </source>
</evidence>
<feature type="compositionally biased region" description="Pro residues" evidence="1">
    <location>
        <begin position="75"/>
        <end position="101"/>
    </location>
</feature>